<gene>
    <name evidence="2" type="ORF">H8710_10395</name>
</gene>
<evidence type="ECO:0000313" key="2">
    <source>
        <dbReference type="EMBL" id="MBC8560471.1"/>
    </source>
</evidence>
<keyword evidence="3" id="KW-1185">Reference proteome</keyword>
<dbReference type="Proteomes" id="UP000610760">
    <property type="component" value="Unassembled WGS sequence"/>
</dbReference>
<dbReference type="EMBL" id="JACRSV010000003">
    <property type="protein sequence ID" value="MBC8560471.1"/>
    <property type="molecule type" value="Genomic_DNA"/>
</dbReference>
<evidence type="ECO:0000256" key="1">
    <source>
        <dbReference type="SAM" id="Phobius"/>
    </source>
</evidence>
<feature type="transmembrane region" description="Helical" evidence="1">
    <location>
        <begin position="12"/>
        <end position="32"/>
    </location>
</feature>
<accession>A0A926E795</accession>
<keyword evidence="1" id="KW-0812">Transmembrane</keyword>
<feature type="transmembrane region" description="Helical" evidence="1">
    <location>
        <begin position="153"/>
        <end position="176"/>
    </location>
</feature>
<proteinExistence type="predicted"/>
<organism evidence="2 3">
    <name type="scientific">Fumia xinanensis</name>
    <dbReference type="NCBI Taxonomy" id="2763659"/>
    <lineage>
        <taxon>Bacteria</taxon>
        <taxon>Bacillati</taxon>
        <taxon>Bacillota</taxon>
        <taxon>Clostridia</taxon>
        <taxon>Eubacteriales</taxon>
        <taxon>Oscillospiraceae</taxon>
        <taxon>Fumia</taxon>
    </lineage>
</organism>
<feature type="transmembrane region" description="Helical" evidence="1">
    <location>
        <begin position="121"/>
        <end position="141"/>
    </location>
</feature>
<feature type="transmembrane region" description="Helical" evidence="1">
    <location>
        <begin position="80"/>
        <end position="101"/>
    </location>
</feature>
<dbReference type="Pfam" id="PF09819">
    <property type="entry name" value="ABC_cobalt"/>
    <property type="match status" value="1"/>
</dbReference>
<reference evidence="2" key="1">
    <citation type="submission" date="2020-08" db="EMBL/GenBank/DDBJ databases">
        <title>Genome public.</title>
        <authorList>
            <person name="Liu C."/>
            <person name="Sun Q."/>
        </authorList>
    </citation>
    <scope>NUCLEOTIDE SEQUENCE</scope>
    <source>
        <strain evidence="2">NSJ-33</strain>
    </source>
</reference>
<keyword evidence="1" id="KW-0472">Membrane</keyword>
<sequence length="200" mass="21782">MKINVKWQLKDILMVGIVSVFFAVVYLGAVYLSIPLTTALTPLGLAPLGNEIIFGIWFMASTFAAYVLQKPGVAIVSEMLAALIEVLLGNMYGPIVFVSGFLQGLGAEIGFTIFRYKRYDWLSMSLSALGATVLSFGWGFVRSGFFDLAPSLLVVMFVIRLLSSLLFCTVGSKLFADGLNKAGVLRSYALGQKNILIEEE</sequence>
<keyword evidence="1" id="KW-1133">Transmembrane helix</keyword>
<dbReference type="RefSeq" id="WP_249295458.1">
    <property type="nucleotide sequence ID" value="NZ_JACRSV010000003.1"/>
</dbReference>
<protein>
    <submittedName>
        <fullName evidence="2">ECF transporter S component</fullName>
    </submittedName>
</protein>
<dbReference type="InterPro" id="IPR017195">
    <property type="entry name" value="ABC_thiamin-permease_prd"/>
</dbReference>
<feature type="transmembrane region" description="Helical" evidence="1">
    <location>
        <begin position="52"/>
        <end position="68"/>
    </location>
</feature>
<dbReference type="AlphaFoldDB" id="A0A926E795"/>
<evidence type="ECO:0000313" key="3">
    <source>
        <dbReference type="Proteomes" id="UP000610760"/>
    </source>
</evidence>
<dbReference type="PIRSF" id="PIRSF037394">
    <property type="entry name" value="ABC_thiamine-permease_YkoE_prd"/>
    <property type="match status" value="1"/>
</dbReference>
<name>A0A926E795_9FIRM</name>
<comment type="caution">
    <text evidence="2">The sequence shown here is derived from an EMBL/GenBank/DDBJ whole genome shotgun (WGS) entry which is preliminary data.</text>
</comment>